<accession>A0A9W8R9P4</accession>
<dbReference type="Proteomes" id="UP001152087">
    <property type="component" value="Unassembled WGS sequence"/>
</dbReference>
<organism evidence="2 3">
    <name type="scientific">Fusarium falciforme</name>
    <dbReference type="NCBI Taxonomy" id="195108"/>
    <lineage>
        <taxon>Eukaryota</taxon>
        <taxon>Fungi</taxon>
        <taxon>Dikarya</taxon>
        <taxon>Ascomycota</taxon>
        <taxon>Pezizomycotina</taxon>
        <taxon>Sordariomycetes</taxon>
        <taxon>Hypocreomycetidae</taxon>
        <taxon>Hypocreales</taxon>
        <taxon>Nectriaceae</taxon>
        <taxon>Fusarium</taxon>
        <taxon>Fusarium solani species complex</taxon>
    </lineage>
</organism>
<feature type="region of interest" description="Disordered" evidence="1">
    <location>
        <begin position="25"/>
        <end position="47"/>
    </location>
</feature>
<reference evidence="2" key="1">
    <citation type="submission" date="2022-09" db="EMBL/GenBank/DDBJ databases">
        <title>Fusarium specimens isolated from Avocado Roots.</title>
        <authorList>
            <person name="Stajich J."/>
            <person name="Roper C."/>
            <person name="Heimlech-Rivalta G."/>
        </authorList>
    </citation>
    <scope>NUCLEOTIDE SEQUENCE</scope>
    <source>
        <strain evidence="2">A02</strain>
    </source>
</reference>
<dbReference type="AlphaFoldDB" id="A0A9W8R9P4"/>
<protein>
    <submittedName>
        <fullName evidence="2">Uncharacterized protein</fullName>
    </submittedName>
</protein>
<evidence type="ECO:0000313" key="2">
    <source>
        <dbReference type="EMBL" id="KAJ4189357.1"/>
    </source>
</evidence>
<dbReference type="EMBL" id="JAOQAV010000013">
    <property type="protein sequence ID" value="KAJ4189357.1"/>
    <property type="molecule type" value="Genomic_DNA"/>
</dbReference>
<keyword evidence="3" id="KW-1185">Reference proteome</keyword>
<evidence type="ECO:0000256" key="1">
    <source>
        <dbReference type="SAM" id="MobiDB-lite"/>
    </source>
</evidence>
<comment type="caution">
    <text evidence="2">The sequence shown here is derived from an EMBL/GenBank/DDBJ whole genome shotgun (WGS) entry which is preliminary data.</text>
</comment>
<feature type="region of interest" description="Disordered" evidence="1">
    <location>
        <begin position="60"/>
        <end position="109"/>
    </location>
</feature>
<gene>
    <name evidence="2" type="ORF">NW755_006176</name>
</gene>
<sequence>MSCGDDLEERECIWGGGDGPYIHEIDSGGVGEQPTVHGRGLRGRRQRTYAQLTRIEAKQIQCRLGRRRESDRSAGKGGTARSSRADSRTPESGSRVREGGSMIRDADPW</sequence>
<proteinExistence type="predicted"/>
<name>A0A9W8R9P4_9HYPO</name>
<evidence type="ECO:0000313" key="3">
    <source>
        <dbReference type="Proteomes" id="UP001152087"/>
    </source>
</evidence>
<feature type="compositionally biased region" description="Basic and acidic residues" evidence="1">
    <location>
        <begin position="83"/>
        <end position="109"/>
    </location>
</feature>